<keyword evidence="6" id="KW-1185">Reference proteome</keyword>
<dbReference type="Pfam" id="PF00563">
    <property type="entry name" value="EAL"/>
    <property type="match status" value="1"/>
</dbReference>
<dbReference type="SUPFAM" id="SSF55785">
    <property type="entry name" value="PYP-like sensor domain (PAS domain)"/>
    <property type="match status" value="2"/>
</dbReference>
<feature type="domain" description="PAC" evidence="2">
    <location>
        <begin position="88"/>
        <end position="140"/>
    </location>
</feature>
<protein>
    <submittedName>
        <fullName evidence="5">EAL domain-containing protein</fullName>
    </submittedName>
</protein>
<dbReference type="Gene3D" id="3.30.70.270">
    <property type="match status" value="1"/>
</dbReference>
<dbReference type="InterPro" id="IPR013655">
    <property type="entry name" value="PAS_fold_3"/>
</dbReference>
<evidence type="ECO:0000259" key="3">
    <source>
        <dbReference type="PROSITE" id="PS50883"/>
    </source>
</evidence>
<dbReference type="InterPro" id="IPR000014">
    <property type="entry name" value="PAS"/>
</dbReference>
<dbReference type="InterPro" id="IPR035965">
    <property type="entry name" value="PAS-like_dom_sf"/>
</dbReference>
<dbReference type="SUPFAM" id="SSF141868">
    <property type="entry name" value="EAL domain-like"/>
    <property type="match status" value="1"/>
</dbReference>
<feature type="domain" description="PAS" evidence="1">
    <location>
        <begin position="12"/>
        <end position="86"/>
    </location>
</feature>
<dbReference type="SUPFAM" id="SSF55073">
    <property type="entry name" value="Nucleotide cyclase"/>
    <property type="match status" value="1"/>
</dbReference>
<dbReference type="EMBL" id="RYFG02000101">
    <property type="protein sequence ID" value="TRW93279.1"/>
    <property type="molecule type" value="Genomic_DNA"/>
</dbReference>
<dbReference type="InterPro" id="IPR001610">
    <property type="entry name" value="PAC"/>
</dbReference>
<dbReference type="CDD" id="cd00130">
    <property type="entry name" value="PAS"/>
    <property type="match status" value="2"/>
</dbReference>
<dbReference type="CDD" id="cd01949">
    <property type="entry name" value="GGDEF"/>
    <property type="match status" value="1"/>
</dbReference>
<dbReference type="RefSeq" id="WP_127028795.1">
    <property type="nucleotide sequence ID" value="NZ_RYFG02000101.1"/>
</dbReference>
<dbReference type="InterPro" id="IPR000160">
    <property type="entry name" value="GGDEF_dom"/>
</dbReference>
<gene>
    <name evidence="5" type="ORF">EKO24_012560</name>
</gene>
<dbReference type="PROSITE" id="PS50112">
    <property type="entry name" value="PAS"/>
    <property type="match status" value="2"/>
</dbReference>
<comment type="caution">
    <text evidence="5">The sequence shown here is derived from an EMBL/GenBank/DDBJ whole genome shotgun (WGS) entry which is preliminary data.</text>
</comment>
<dbReference type="Pfam" id="PF08447">
    <property type="entry name" value="PAS_3"/>
    <property type="match status" value="1"/>
</dbReference>
<dbReference type="SMART" id="SM00086">
    <property type="entry name" value="PAC"/>
    <property type="match status" value="1"/>
</dbReference>
<accession>A0ABY3C9C0</accession>
<dbReference type="NCBIfam" id="TIGR00229">
    <property type="entry name" value="sensory_box"/>
    <property type="match status" value="2"/>
</dbReference>
<sequence length="705" mass="79727">MSPYIINTLETKIARFEHLLSAAPITIYTRKPFADFGITFISNSVKELLGHEADAFIFFPDSWLSHVHPEDHPVVLENFHRILLGDATIIKYRFKMKDGQWKWIRDRAKLITDSAGRALEIIGGWTDMTELIQTEEALKQSEKKHRFLLEQVNAGVIVQTPDTRVVSCNRQATHLLGLTEQQLLGKSAADFEHVFINEDGTLTALDDFPVNQVIDTHKAVKSRVLGIERSDIDEIVWVMVNAFAEFDNNGGIGVVNTTLIDITPHIKSQEKIHRLAHYDSLTQLPNRVLINERIEQAIHYSYRENKSFSLLFLDLDDFKIVNDSLGHHYGDALLRQVAQRLEHSLRETDSAGRLGGDEFVVILNNTNADGAAAAAQKIIHLFKDPFAVDGQVLSIQTSIGISIYPKNGCDSNTLTRHADIAMYHAKQEGRGRFSFFDFKMNTRLEYRLGMERELRLAIEENQFLVYYQPQIDLTSERIIGIEALIRWRHPQRGMISPADFIPVAEDCGLINPIGEWVLRRACEDMKTWQASGFAPLKVAVNLSLRQLQEGTLFNKISNILAQNGIAGSQLELELTESVMMENHSVTLNFMTQCKDLGIHFSIDDFGTGYSSLSYLTKLPLLDKLKIDRSFIQELFKNNDANTIVGAIVNMAKSLRLKVIAEGVETEQQLDYLRDCGCDTVQGFYFSPPVSYEALTQLLAQEELIA</sequence>
<feature type="domain" description="GGDEF" evidence="4">
    <location>
        <begin position="306"/>
        <end position="438"/>
    </location>
</feature>
<evidence type="ECO:0000313" key="5">
    <source>
        <dbReference type="EMBL" id="TRW93279.1"/>
    </source>
</evidence>
<proteinExistence type="predicted"/>
<organism evidence="5 6">
    <name type="scientific">Candidatus Methylobacter oryzae</name>
    <dbReference type="NCBI Taxonomy" id="2497749"/>
    <lineage>
        <taxon>Bacteria</taxon>
        <taxon>Pseudomonadati</taxon>
        <taxon>Pseudomonadota</taxon>
        <taxon>Gammaproteobacteria</taxon>
        <taxon>Methylococcales</taxon>
        <taxon>Methylococcaceae</taxon>
        <taxon>Methylobacter</taxon>
    </lineage>
</organism>
<dbReference type="SMART" id="SM00052">
    <property type="entry name" value="EAL"/>
    <property type="match status" value="1"/>
</dbReference>
<evidence type="ECO:0000259" key="4">
    <source>
        <dbReference type="PROSITE" id="PS50887"/>
    </source>
</evidence>
<name>A0ABY3C9C0_9GAMM</name>
<dbReference type="InterPro" id="IPR001633">
    <property type="entry name" value="EAL_dom"/>
</dbReference>
<dbReference type="CDD" id="cd01948">
    <property type="entry name" value="EAL"/>
    <property type="match status" value="1"/>
</dbReference>
<feature type="domain" description="EAL" evidence="3">
    <location>
        <begin position="447"/>
        <end position="702"/>
    </location>
</feature>
<dbReference type="InterPro" id="IPR029787">
    <property type="entry name" value="Nucleotide_cyclase"/>
</dbReference>
<dbReference type="InterPro" id="IPR000700">
    <property type="entry name" value="PAS-assoc_C"/>
</dbReference>
<dbReference type="Proteomes" id="UP000733744">
    <property type="component" value="Unassembled WGS sequence"/>
</dbReference>
<evidence type="ECO:0000259" key="2">
    <source>
        <dbReference type="PROSITE" id="PS50113"/>
    </source>
</evidence>
<dbReference type="InterPro" id="IPR043128">
    <property type="entry name" value="Rev_trsase/Diguanyl_cyclase"/>
</dbReference>
<evidence type="ECO:0000259" key="1">
    <source>
        <dbReference type="PROSITE" id="PS50112"/>
    </source>
</evidence>
<dbReference type="InterPro" id="IPR052155">
    <property type="entry name" value="Biofilm_reg_signaling"/>
</dbReference>
<dbReference type="InterPro" id="IPR035919">
    <property type="entry name" value="EAL_sf"/>
</dbReference>
<dbReference type="PANTHER" id="PTHR44757:SF2">
    <property type="entry name" value="BIOFILM ARCHITECTURE MAINTENANCE PROTEIN MBAA"/>
    <property type="match status" value="1"/>
</dbReference>
<dbReference type="PROSITE" id="PS50887">
    <property type="entry name" value="GGDEF"/>
    <property type="match status" value="1"/>
</dbReference>
<dbReference type="PROSITE" id="PS50883">
    <property type="entry name" value="EAL"/>
    <property type="match status" value="1"/>
</dbReference>
<dbReference type="Pfam" id="PF00990">
    <property type="entry name" value="GGDEF"/>
    <property type="match status" value="1"/>
</dbReference>
<evidence type="ECO:0000313" key="6">
    <source>
        <dbReference type="Proteomes" id="UP000733744"/>
    </source>
</evidence>
<dbReference type="Gene3D" id="3.30.450.20">
    <property type="entry name" value="PAS domain"/>
    <property type="match status" value="2"/>
</dbReference>
<dbReference type="SMART" id="SM00091">
    <property type="entry name" value="PAS"/>
    <property type="match status" value="2"/>
</dbReference>
<dbReference type="NCBIfam" id="TIGR00254">
    <property type="entry name" value="GGDEF"/>
    <property type="match status" value="1"/>
</dbReference>
<dbReference type="PROSITE" id="PS50113">
    <property type="entry name" value="PAC"/>
    <property type="match status" value="1"/>
</dbReference>
<dbReference type="SMART" id="SM00267">
    <property type="entry name" value="GGDEF"/>
    <property type="match status" value="1"/>
</dbReference>
<dbReference type="Pfam" id="PF13426">
    <property type="entry name" value="PAS_9"/>
    <property type="match status" value="1"/>
</dbReference>
<reference evidence="5 6" key="1">
    <citation type="journal article" date="2019" name="Antonie Van Leeuwenhoek">
        <title>Description of 'Ca. Methylobacter oryzae' KRF1, a novel species from the environmentally important Methylobacter clade 2.</title>
        <authorList>
            <person name="Khatri K."/>
            <person name="Mohite J.A."/>
            <person name="Pandit P.S."/>
            <person name="Bahulikar R."/>
            <person name="Rahalkar M.C."/>
        </authorList>
    </citation>
    <scope>NUCLEOTIDE SEQUENCE [LARGE SCALE GENOMIC DNA]</scope>
    <source>
        <strain evidence="5 6">KRF1</strain>
    </source>
</reference>
<feature type="domain" description="PAS" evidence="1">
    <location>
        <begin position="141"/>
        <end position="199"/>
    </location>
</feature>
<dbReference type="PANTHER" id="PTHR44757">
    <property type="entry name" value="DIGUANYLATE CYCLASE DGCP"/>
    <property type="match status" value="1"/>
</dbReference>
<dbReference type="Gene3D" id="3.20.20.450">
    <property type="entry name" value="EAL domain"/>
    <property type="match status" value="1"/>
</dbReference>